<protein>
    <recommendedName>
        <fullName evidence="3">Histidine phosphatase family protein</fullName>
    </recommendedName>
</protein>
<comment type="caution">
    <text evidence="1">The sequence shown here is derived from an EMBL/GenBank/DDBJ whole genome shotgun (WGS) entry which is preliminary data.</text>
</comment>
<dbReference type="SUPFAM" id="SSF53254">
    <property type="entry name" value="Phosphoglycerate mutase-like"/>
    <property type="match status" value="1"/>
</dbReference>
<organism evidence="1 2">
    <name type="scientific">Candidatus Campbellbacteria bacterium CG22_combo_CG10-13_8_21_14_all_36_13</name>
    <dbReference type="NCBI Taxonomy" id="1974529"/>
    <lineage>
        <taxon>Bacteria</taxon>
        <taxon>Candidatus Campbelliibacteriota</taxon>
    </lineage>
</organism>
<dbReference type="CDD" id="cd07067">
    <property type="entry name" value="HP_PGM_like"/>
    <property type="match status" value="1"/>
</dbReference>
<dbReference type="InterPro" id="IPR013078">
    <property type="entry name" value="His_Pase_superF_clade-1"/>
</dbReference>
<proteinExistence type="predicted"/>
<dbReference type="EMBL" id="PCTT01000025">
    <property type="protein sequence ID" value="PIP87107.1"/>
    <property type="molecule type" value="Genomic_DNA"/>
</dbReference>
<evidence type="ECO:0008006" key="3">
    <source>
        <dbReference type="Google" id="ProtNLM"/>
    </source>
</evidence>
<dbReference type="Pfam" id="PF00300">
    <property type="entry name" value="His_Phos_1"/>
    <property type="match status" value="1"/>
</dbReference>
<dbReference type="AlphaFoldDB" id="A0A2H0DY65"/>
<dbReference type="PANTHER" id="PTHR48100">
    <property type="entry name" value="BROAD-SPECIFICITY PHOSPHATASE YOR283W-RELATED"/>
    <property type="match status" value="1"/>
</dbReference>
<dbReference type="InterPro" id="IPR050275">
    <property type="entry name" value="PGM_Phosphatase"/>
</dbReference>
<reference evidence="1 2" key="1">
    <citation type="submission" date="2017-09" db="EMBL/GenBank/DDBJ databases">
        <title>Depth-based differentiation of microbial function through sediment-hosted aquifers and enrichment of novel symbionts in the deep terrestrial subsurface.</title>
        <authorList>
            <person name="Probst A.J."/>
            <person name="Ladd B."/>
            <person name="Jarett J.K."/>
            <person name="Geller-Mcgrath D.E."/>
            <person name="Sieber C.M."/>
            <person name="Emerson J.B."/>
            <person name="Anantharaman K."/>
            <person name="Thomas B.C."/>
            <person name="Malmstrom R."/>
            <person name="Stieglmeier M."/>
            <person name="Klingl A."/>
            <person name="Woyke T."/>
            <person name="Ryan C.M."/>
            <person name="Banfield J.F."/>
        </authorList>
    </citation>
    <scope>NUCLEOTIDE SEQUENCE [LARGE SCALE GENOMIC DNA]</scope>
    <source>
        <strain evidence="1">CG22_combo_CG10-13_8_21_14_all_36_13</strain>
    </source>
</reference>
<evidence type="ECO:0000313" key="1">
    <source>
        <dbReference type="EMBL" id="PIP87107.1"/>
    </source>
</evidence>
<accession>A0A2H0DY65</accession>
<name>A0A2H0DY65_9BACT</name>
<dbReference type="Proteomes" id="UP000231143">
    <property type="component" value="Unassembled WGS sequence"/>
</dbReference>
<dbReference type="PANTHER" id="PTHR48100:SF1">
    <property type="entry name" value="HISTIDINE PHOSPHATASE FAMILY PROTEIN-RELATED"/>
    <property type="match status" value="1"/>
</dbReference>
<dbReference type="InterPro" id="IPR029033">
    <property type="entry name" value="His_PPase_superfam"/>
</dbReference>
<dbReference type="Gene3D" id="3.40.50.1240">
    <property type="entry name" value="Phosphoglycerate mutase-like"/>
    <property type="match status" value="1"/>
</dbReference>
<dbReference type="GO" id="GO:0016791">
    <property type="term" value="F:phosphatase activity"/>
    <property type="evidence" value="ECO:0007669"/>
    <property type="project" value="TreeGrafter"/>
</dbReference>
<evidence type="ECO:0000313" key="2">
    <source>
        <dbReference type="Proteomes" id="UP000231143"/>
    </source>
</evidence>
<dbReference type="SMART" id="SM00855">
    <property type="entry name" value="PGAM"/>
    <property type="match status" value="1"/>
</dbReference>
<dbReference type="GO" id="GO:0005737">
    <property type="term" value="C:cytoplasm"/>
    <property type="evidence" value="ECO:0007669"/>
    <property type="project" value="TreeGrafter"/>
</dbReference>
<gene>
    <name evidence="1" type="ORF">COW81_02005</name>
</gene>
<sequence length="208" mass="23945">MLVYLIRHAESLVVPGMSDFEKYNVGISDLGKLQAKATAKKIRGFNIKRLVSSPILRAKETAEFIKFYTNLPIETDDRLREFFPDPNQKDTGEQKRIKYYSYSNPQNVTVGGESFDGAIKRLEEILDELGSKNSGNLCLVTHRVIVEGFLYKNFGIKSSEHEWLRPASISCIDLSGDMKRLVFYDLRPLDTELVIEIVKRRFRYILTK</sequence>